<dbReference type="Gene3D" id="3.30.1050.10">
    <property type="entry name" value="SCP2 sterol-binding domain"/>
    <property type="match status" value="1"/>
</dbReference>
<dbReference type="InterPro" id="IPR041380">
    <property type="entry name" value="Acetyltransf_17"/>
</dbReference>
<dbReference type="GO" id="GO:0030649">
    <property type="term" value="P:aminoglycoside antibiotic catabolic process"/>
    <property type="evidence" value="ECO:0007669"/>
    <property type="project" value="TreeGrafter"/>
</dbReference>
<feature type="domain" description="N-acetyltransferase" evidence="5">
    <location>
        <begin position="12"/>
        <end position="161"/>
    </location>
</feature>
<evidence type="ECO:0000259" key="5">
    <source>
        <dbReference type="PROSITE" id="PS51186"/>
    </source>
</evidence>
<dbReference type="InterPro" id="IPR051554">
    <property type="entry name" value="Acetyltransferase_Eis"/>
</dbReference>
<dbReference type="InterPro" id="IPR025559">
    <property type="entry name" value="Eis_dom"/>
</dbReference>
<dbReference type="InterPro" id="IPR036527">
    <property type="entry name" value="SCP2_sterol-bd_dom_sf"/>
</dbReference>
<dbReference type="PANTHER" id="PTHR37817">
    <property type="entry name" value="N-ACETYLTRANSFERASE EIS"/>
    <property type="match status" value="1"/>
</dbReference>
<dbReference type="PANTHER" id="PTHR37817:SF1">
    <property type="entry name" value="N-ACETYLTRANSFERASE EIS"/>
    <property type="match status" value="1"/>
</dbReference>
<keyword evidence="3 4" id="KW-0012">Acyltransferase</keyword>
<dbReference type="GO" id="GO:0034069">
    <property type="term" value="F:aminoglycoside N-acetyltransferase activity"/>
    <property type="evidence" value="ECO:0007669"/>
    <property type="project" value="TreeGrafter"/>
</dbReference>
<dbReference type="Gene3D" id="3.40.630.30">
    <property type="match status" value="2"/>
</dbReference>
<dbReference type="AlphaFoldDB" id="A0A2S6IP91"/>
<dbReference type="RefSeq" id="WP_104432438.1">
    <property type="nucleotide sequence ID" value="NZ_PTJD01000005.1"/>
</dbReference>
<feature type="active site" description="Proton acceptor; via carboxylate" evidence="4">
    <location>
        <position position="422"/>
    </location>
</feature>
<dbReference type="SUPFAM" id="SSF55718">
    <property type="entry name" value="SCP-like"/>
    <property type="match status" value="1"/>
</dbReference>
<evidence type="ECO:0000256" key="4">
    <source>
        <dbReference type="HAMAP-Rule" id="MF_01812"/>
    </source>
</evidence>
<accession>A0A2S6IP91</accession>
<dbReference type="CDD" id="cd04301">
    <property type="entry name" value="NAT_SF"/>
    <property type="match status" value="1"/>
</dbReference>
<feature type="binding site" evidence="4">
    <location>
        <begin position="130"/>
        <end position="131"/>
    </location>
    <ligand>
        <name>acetyl-CoA</name>
        <dbReference type="ChEBI" id="CHEBI:57288"/>
    </ligand>
</feature>
<organism evidence="6 7">
    <name type="scientific">Kineococcus xinjiangensis</name>
    <dbReference type="NCBI Taxonomy" id="512762"/>
    <lineage>
        <taxon>Bacteria</taxon>
        <taxon>Bacillati</taxon>
        <taxon>Actinomycetota</taxon>
        <taxon>Actinomycetes</taxon>
        <taxon>Kineosporiales</taxon>
        <taxon>Kineosporiaceae</taxon>
        <taxon>Kineococcus</taxon>
    </lineage>
</organism>
<feature type="binding site" evidence="4">
    <location>
        <begin position="102"/>
        <end position="107"/>
    </location>
    <ligand>
        <name>acetyl-CoA</name>
        <dbReference type="ChEBI" id="CHEBI:57288"/>
    </ligand>
</feature>
<dbReference type="Proteomes" id="UP000239485">
    <property type="component" value="Unassembled WGS sequence"/>
</dbReference>
<sequence>MTPPSRTGSPAIEVVDVDVEDTDALTRWSEMLGTAFMEDRPDPTSVAHRRERLRGQRLRAGAVEGRLVASLRSFDTELTLPGGRLVGANAVSSVAVLPTHRRRGLLSALMRTDLRQARERGAAVSVLIASEAPIYGRYGFGAATECASWTVDADRARFRGDAPRDGGALELVDAREARADLAAVHDRVRRRRAGELLRDEQWWNHTTGVVPNPRAWGPRSRTVLRRGPDGVADGYCTYTPAESWQGRVSRSTLTVHELSATTPAATRALWEYCTSVDWVRSVRAEDRPVDELLPWLLEDPRAAQRSGQDDFLWVRILDTAAVLRARSYRGAARLVLRVHDDAGPAAGTVALETGAGGAEVAPTDAAPDVELTVDALAALLLGGTSATTLARAGRLQARDEAVLARAADVLGTGEAPWCATSF</sequence>
<dbReference type="InterPro" id="IPR022902">
    <property type="entry name" value="NAcTrfase_Eis"/>
</dbReference>
<keyword evidence="2 4" id="KW-0808">Transferase</keyword>
<evidence type="ECO:0000313" key="7">
    <source>
        <dbReference type="Proteomes" id="UP000239485"/>
    </source>
</evidence>
<gene>
    <name evidence="6" type="ORF">CLV92_105164</name>
</gene>
<comment type="similarity">
    <text evidence="1 4">Belongs to the acetyltransferase Eis family.</text>
</comment>
<comment type="caution">
    <text evidence="6">The sequence shown here is derived from an EMBL/GenBank/DDBJ whole genome shotgun (WGS) entry which is preliminary data.</text>
</comment>
<evidence type="ECO:0000256" key="1">
    <source>
        <dbReference type="ARBA" id="ARBA00009213"/>
    </source>
</evidence>
<feature type="binding site" evidence="4">
    <location>
        <begin position="94"/>
        <end position="96"/>
    </location>
    <ligand>
        <name>acetyl-CoA</name>
        <dbReference type="ChEBI" id="CHEBI:57288"/>
    </ligand>
</feature>
<dbReference type="HAMAP" id="MF_01812">
    <property type="entry name" value="Eis"/>
    <property type="match status" value="1"/>
</dbReference>
<keyword evidence="7" id="KW-1185">Reference proteome</keyword>
<dbReference type="Pfam" id="PF13527">
    <property type="entry name" value="Acetyltransf_9"/>
    <property type="match status" value="1"/>
</dbReference>
<evidence type="ECO:0000256" key="2">
    <source>
        <dbReference type="ARBA" id="ARBA00022679"/>
    </source>
</evidence>
<dbReference type="SUPFAM" id="SSF55729">
    <property type="entry name" value="Acyl-CoA N-acyltransferases (Nat)"/>
    <property type="match status" value="1"/>
</dbReference>
<dbReference type="OrthoDB" id="8399956at2"/>
<dbReference type="PROSITE" id="PS51186">
    <property type="entry name" value="GNAT"/>
    <property type="match status" value="1"/>
</dbReference>
<reference evidence="6 7" key="1">
    <citation type="submission" date="2018-02" db="EMBL/GenBank/DDBJ databases">
        <title>Genomic Encyclopedia of Archaeal and Bacterial Type Strains, Phase II (KMG-II): from individual species to whole genera.</title>
        <authorList>
            <person name="Goeker M."/>
        </authorList>
    </citation>
    <scope>NUCLEOTIDE SEQUENCE [LARGE SCALE GENOMIC DNA]</scope>
    <source>
        <strain evidence="6 7">DSM 22857</strain>
    </source>
</reference>
<dbReference type="NCBIfam" id="NF002367">
    <property type="entry name" value="PRK01346.1-4"/>
    <property type="match status" value="1"/>
</dbReference>
<comment type="subunit">
    <text evidence="4">Homohexamer; trimer of dimers.</text>
</comment>
<dbReference type="Pfam" id="PF17668">
    <property type="entry name" value="Acetyltransf_17"/>
    <property type="match status" value="1"/>
</dbReference>
<protein>
    <submittedName>
        <fullName evidence="6">Putative acetyltransferase</fullName>
    </submittedName>
</protein>
<name>A0A2S6IP91_9ACTN</name>
<dbReference type="Pfam" id="PF13530">
    <property type="entry name" value="SCP2_2"/>
    <property type="match status" value="1"/>
</dbReference>
<dbReference type="EMBL" id="PTJD01000005">
    <property type="protein sequence ID" value="PPK96063.1"/>
    <property type="molecule type" value="Genomic_DNA"/>
</dbReference>
<dbReference type="InterPro" id="IPR000182">
    <property type="entry name" value="GNAT_dom"/>
</dbReference>
<dbReference type="InterPro" id="IPR016181">
    <property type="entry name" value="Acyl_CoA_acyltransferase"/>
</dbReference>
<evidence type="ECO:0000313" key="6">
    <source>
        <dbReference type="EMBL" id="PPK96063.1"/>
    </source>
</evidence>
<evidence type="ECO:0000256" key="3">
    <source>
        <dbReference type="ARBA" id="ARBA00023315"/>
    </source>
</evidence>
<feature type="active site" description="Proton donor" evidence="4">
    <location>
        <position position="135"/>
    </location>
</feature>
<proteinExistence type="inferred from homology"/>